<comment type="similarity">
    <text evidence="1">Belongs to the RNase H family.</text>
</comment>
<feature type="non-terminal residue" evidence="3">
    <location>
        <position position="150"/>
    </location>
</feature>
<dbReference type="InterPro" id="IPR002156">
    <property type="entry name" value="RNaseH_domain"/>
</dbReference>
<dbReference type="PROSITE" id="PS50879">
    <property type="entry name" value="RNASE_H_1"/>
    <property type="match status" value="1"/>
</dbReference>
<dbReference type="Pfam" id="PF00075">
    <property type="entry name" value="RNase_H"/>
    <property type="match status" value="1"/>
</dbReference>
<feature type="non-terminal residue" evidence="3">
    <location>
        <position position="1"/>
    </location>
</feature>
<evidence type="ECO:0000259" key="2">
    <source>
        <dbReference type="PROSITE" id="PS50879"/>
    </source>
</evidence>
<protein>
    <submittedName>
        <fullName evidence="3">Ribonuclease H-like protein</fullName>
    </submittedName>
</protein>
<dbReference type="SUPFAM" id="SSF53098">
    <property type="entry name" value="Ribonuclease H-like"/>
    <property type="match status" value="1"/>
</dbReference>
<sequence>ALAEMYGPVSATSEPCCVYTDGSCLRPNTPEAQAGCGVYWGPGNSKNLALRLPGLPTNNRAELYAILLVLTAASKTVTIYIFTDSTYAIRSICHWAPRRAARGWVCLNADILKDIVAAIKARRAATHFFWVEGHSGNAHNDAADALAKQG</sequence>
<reference evidence="3" key="1">
    <citation type="journal article" date="2016" name="Mol. Biol. Evol.">
        <title>Comparative Genomics of Early-Diverging Mushroom-Forming Fungi Provides Insights into the Origins of Lignocellulose Decay Capabilities.</title>
        <authorList>
            <person name="Nagy L.G."/>
            <person name="Riley R."/>
            <person name="Tritt A."/>
            <person name="Adam C."/>
            <person name="Daum C."/>
            <person name="Floudas D."/>
            <person name="Sun H."/>
            <person name="Yadav J.S."/>
            <person name="Pangilinan J."/>
            <person name="Larsson K.H."/>
            <person name="Matsuura K."/>
            <person name="Barry K."/>
            <person name="Labutti K."/>
            <person name="Kuo R."/>
            <person name="Ohm R.A."/>
            <person name="Bhattacharya S.S."/>
            <person name="Shirouzu T."/>
            <person name="Yoshinaga Y."/>
            <person name="Martin F.M."/>
            <person name="Grigoriev I.V."/>
            <person name="Hibbett D.S."/>
        </authorList>
    </citation>
    <scope>NUCLEOTIDE SEQUENCE [LARGE SCALE GENOMIC DNA]</scope>
    <source>
        <strain evidence="3">CBS 109695</strain>
    </source>
</reference>
<dbReference type="Gene3D" id="3.30.420.10">
    <property type="entry name" value="Ribonuclease H-like superfamily/Ribonuclease H"/>
    <property type="match status" value="1"/>
</dbReference>
<dbReference type="GO" id="GO:0003676">
    <property type="term" value="F:nucleic acid binding"/>
    <property type="evidence" value="ECO:0007669"/>
    <property type="project" value="InterPro"/>
</dbReference>
<name>A0A167SX14_9AGAM</name>
<gene>
    <name evidence="3" type="ORF">FIBSPDRAFT_703688</name>
</gene>
<dbReference type="OrthoDB" id="245563at2759"/>
<organism evidence="3">
    <name type="scientific">Athelia psychrophila</name>
    <dbReference type="NCBI Taxonomy" id="1759441"/>
    <lineage>
        <taxon>Eukaryota</taxon>
        <taxon>Fungi</taxon>
        <taxon>Dikarya</taxon>
        <taxon>Basidiomycota</taxon>
        <taxon>Agaricomycotina</taxon>
        <taxon>Agaricomycetes</taxon>
        <taxon>Agaricomycetidae</taxon>
        <taxon>Atheliales</taxon>
        <taxon>Atheliaceae</taxon>
        <taxon>Athelia</taxon>
    </lineage>
</organism>
<feature type="domain" description="RNase H type-1" evidence="2">
    <location>
        <begin position="12"/>
        <end position="150"/>
    </location>
</feature>
<evidence type="ECO:0000256" key="1">
    <source>
        <dbReference type="ARBA" id="ARBA00005300"/>
    </source>
</evidence>
<dbReference type="InterPro" id="IPR036397">
    <property type="entry name" value="RNaseH_sf"/>
</dbReference>
<dbReference type="InterPro" id="IPR012337">
    <property type="entry name" value="RNaseH-like_sf"/>
</dbReference>
<accession>A0A167SX14</accession>
<dbReference type="STRING" id="436010.A0A167SX14"/>
<evidence type="ECO:0000313" key="3">
    <source>
        <dbReference type="EMBL" id="KZP02331.1"/>
    </source>
</evidence>
<dbReference type="GO" id="GO:0004523">
    <property type="term" value="F:RNA-DNA hybrid ribonuclease activity"/>
    <property type="evidence" value="ECO:0007669"/>
    <property type="project" value="InterPro"/>
</dbReference>
<dbReference type="PANTHER" id="PTHR10642">
    <property type="entry name" value="RIBONUCLEASE H1"/>
    <property type="match status" value="1"/>
</dbReference>
<dbReference type="EMBL" id="KV418685">
    <property type="protein sequence ID" value="KZP02331.1"/>
    <property type="molecule type" value="Genomic_DNA"/>
</dbReference>
<proteinExistence type="inferred from homology"/>
<dbReference type="InterPro" id="IPR050092">
    <property type="entry name" value="RNase_H"/>
</dbReference>
<dbReference type="AlphaFoldDB" id="A0A167SX14"/>
<dbReference type="GO" id="GO:0043137">
    <property type="term" value="P:DNA replication, removal of RNA primer"/>
    <property type="evidence" value="ECO:0007669"/>
    <property type="project" value="TreeGrafter"/>
</dbReference>
<dbReference type="PANTHER" id="PTHR10642:SF25">
    <property type="entry name" value="RNASE H TYPE-1 DOMAIN-CONTAINING PROTEIN"/>
    <property type="match status" value="1"/>
</dbReference>
<dbReference type="CDD" id="cd09280">
    <property type="entry name" value="RNase_HI_eukaryote_like"/>
    <property type="match status" value="1"/>
</dbReference>